<evidence type="ECO:0000256" key="5">
    <source>
        <dbReference type="ARBA" id="ARBA00023242"/>
    </source>
</evidence>
<proteinExistence type="predicted"/>
<feature type="compositionally biased region" description="Polar residues" evidence="6">
    <location>
        <begin position="72"/>
        <end position="88"/>
    </location>
</feature>
<gene>
    <name evidence="7" type="primary">hoxd3a</name>
    <name evidence="7" type="ORF">DAT39_004391</name>
</gene>
<evidence type="ECO:0000256" key="1">
    <source>
        <dbReference type="ARBA" id="ARBA00004123"/>
    </source>
</evidence>
<protein>
    <submittedName>
        <fullName evidence="7">Homeobox protein Hox-D3</fullName>
    </submittedName>
</protein>
<organism evidence="7 8">
    <name type="scientific">Clarias magur</name>
    <name type="common">Asian catfish</name>
    <name type="synonym">Macropteronotus magur</name>
    <dbReference type="NCBI Taxonomy" id="1594786"/>
    <lineage>
        <taxon>Eukaryota</taxon>
        <taxon>Metazoa</taxon>
        <taxon>Chordata</taxon>
        <taxon>Craniata</taxon>
        <taxon>Vertebrata</taxon>
        <taxon>Euteleostomi</taxon>
        <taxon>Actinopterygii</taxon>
        <taxon>Neopterygii</taxon>
        <taxon>Teleostei</taxon>
        <taxon>Ostariophysi</taxon>
        <taxon>Siluriformes</taxon>
        <taxon>Clariidae</taxon>
        <taxon>Clarias</taxon>
    </lineage>
</organism>
<accession>A0A8J4X8P5</accession>
<dbReference type="InterPro" id="IPR001827">
    <property type="entry name" value="Homeobox_Antennapedia_CS"/>
</dbReference>
<feature type="region of interest" description="Disordered" evidence="6">
    <location>
        <begin position="34"/>
        <end position="146"/>
    </location>
</feature>
<evidence type="ECO:0000256" key="6">
    <source>
        <dbReference type="SAM" id="MobiDB-lite"/>
    </source>
</evidence>
<keyword evidence="4 7" id="KW-0371">Homeobox</keyword>
<keyword evidence="5" id="KW-0539">Nucleus</keyword>
<name>A0A8J4X8P5_CLAMG</name>
<reference evidence="7" key="1">
    <citation type="submission" date="2020-07" db="EMBL/GenBank/DDBJ databases">
        <title>Clarias magur genome sequencing, assembly and annotation.</title>
        <authorList>
            <person name="Kushwaha B."/>
            <person name="Kumar R."/>
            <person name="Das P."/>
            <person name="Joshi C.G."/>
            <person name="Kumar D."/>
            <person name="Nagpure N.S."/>
            <person name="Pandey M."/>
            <person name="Agarwal S."/>
            <person name="Srivastava S."/>
            <person name="Singh M."/>
            <person name="Sahoo L."/>
            <person name="Jayasankar P."/>
            <person name="Meher P.K."/>
            <person name="Koringa P.G."/>
            <person name="Iquebal M.A."/>
            <person name="Das S.P."/>
            <person name="Bit A."/>
            <person name="Patnaik S."/>
            <person name="Patel N."/>
            <person name="Shah T.M."/>
            <person name="Hinsu A."/>
            <person name="Jena J.K."/>
        </authorList>
    </citation>
    <scope>NUCLEOTIDE SEQUENCE</scope>
    <source>
        <strain evidence="7">CIFAMagur01</strain>
        <tissue evidence="7">Testis</tissue>
    </source>
</reference>
<dbReference type="GO" id="GO:0003677">
    <property type="term" value="F:DNA binding"/>
    <property type="evidence" value="ECO:0007669"/>
    <property type="project" value="UniProtKB-KW"/>
</dbReference>
<evidence type="ECO:0000256" key="2">
    <source>
        <dbReference type="ARBA" id="ARBA00022473"/>
    </source>
</evidence>
<dbReference type="GO" id="GO:0003700">
    <property type="term" value="F:DNA-binding transcription factor activity"/>
    <property type="evidence" value="ECO:0007669"/>
    <property type="project" value="InterPro"/>
</dbReference>
<feature type="compositionally biased region" description="Polar residues" evidence="6">
    <location>
        <begin position="135"/>
        <end position="146"/>
    </location>
</feature>
<feature type="non-terminal residue" evidence="7">
    <location>
        <position position="146"/>
    </location>
</feature>
<evidence type="ECO:0000313" key="8">
    <source>
        <dbReference type="Proteomes" id="UP000727407"/>
    </source>
</evidence>
<evidence type="ECO:0000256" key="4">
    <source>
        <dbReference type="ARBA" id="ARBA00023155"/>
    </source>
</evidence>
<dbReference type="OrthoDB" id="6159439at2759"/>
<dbReference type="PROSITE" id="PS00032">
    <property type="entry name" value="ANTENNAPEDIA"/>
    <property type="match status" value="1"/>
</dbReference>
<feature type="compositionally biased region" description="Polar residues" evidence="6">
    <location>
        <begin position="113"/>
        <end position="122"/>
    </location>
</feature>
<keyword evidence="3 7" id="KW-0238">DNA-binding</keyword>
<sequence>MQKATYYDNSGLFGGYTYSKSDSYAYGATHQSYPTSTIEDDYQGPICSVQSTTVRPPVHKNSDISGSCMRPNGSQGNQPESVGDQQQAPPLAPTSPNSSSTTTQKKKSPNNNGSNTATSVITKQIFPWMKETRQNSKQKSTNCTTP</sequence>
<dbReference type="EMBL" id="QNUK01000039">
    <property type="protein sequence ID" value="KAF5905836.1"/>
    <property type="molecule type" value="Genomic_DNA"/>
</dbReference>
<evidence type="ECO:0000313" key="7">
    <source>
        <dbReference type="EMBL" id="KAF5905836.1"/>
    </source>
</evidence>
<keyword evidence="8" id="KW-1185">Reference proteome</keyword>
<dbReference type="GO" id="GO:0005634">
    <property type="term" value="C:nucleus"/>
    <property type="evidence" value="ECO:0007669"/>
    <property type="project" value="UniProtKB-SubCell"/>
</dbReference>
<keyword evidence="2" id="KW-0217">Developmental protein</keyword>
<comment type="subcellular location">
    <subcellularLocation>
        <location evidence="1">Nucleus</location>
    </subcellularLocation>
</comment>
<dbReference type="Proteomes" id="UP000727407">
    <property type="component" value="Unassembled WGS sequence"/>
</dbReference>
<dbReference type="AlphaFoldDB" id="A0A8J4X8P5"/>
<evidence type="ECO:0000256" key="3">
    <source>
        <dbReference type="ARBA" id="ARBA00023125"/>
    </source>
</evidence>
<feature type="compositionally biased region" description="Low complexity" evidence="6">
    <location>
        <begin position="94"/>
        <end position="103"/>
    </location>
</feature>
<comment type="caution">
    <text evidence="7">The sequence shown here is derived from an EMBL/GenBank/DDBJ whole genome shotgun (WGS) entry which is preliminary data.</text>
</comment>